<evidence type="ECO:0000256" key="6">
    <source>
        <dbReference type="ARBA" id="ARBA00022989"/>
    </source>
</evidence>
<feature type="transmembrane region" description="Helical" evidence="8">
    <location>
        <begin position="225"/>
        <end position="249"/>
    </location>
</feature>
<dbReference type="GO" id="GO:0022857">
    <property type="term" value="F:transmembrane transporter activity"/>
    <property type="evidence" value="ECO:0007669"/>
    <property type="project" value="InterPro"/>
</dbReference>
<organism evidence="10 11">
    <name type="scientific">Pelosinus propionicus DSM 13327</name>
    <dbReference type="NCBI Taxonomy" id="1123291"/>
    <lineage>
        <taxon>Bacteria</taxon>
        <taxon>Bacillati</taxon>
        <taxon>Bacillota</taxon>
        <taxon>Negativicutes</taxon>
        <taxon>Selenomonadales</taxon>
        <taxon>Sporomusaceae</taxon>
        <taxon>Pelosinus</taxon>
    </lineage>
</organism>
<feature type="transmembrane region" description="Helical" evidence="8">
    <location>
        <begin position="444"/>
        <end position="464"/>
    </location>
</feature>
<name>A0A1I4MVX6_9FIRM</name>
<evidence type="ECO:0000259" key="9">
    <source>
        <dbReference type="PROSITE" id="PS50850"/>
    </source>
</evidence>
<dbReference type="Gene3D" id="1.20.1720.10">
    <property type="entry name" value="Multidrug resistance protein D"/>
    <property type="match status" value="1"/>
</dbReference>
<dbReference type="Proteomes" id="UP000199520">
    <property type="component" value="Unassembled WGS sequence"/>
</dbReference>
<dbReference type="SUPFAM" id="SSF103473">
    <property type="entry name" value="MFS general substrate transporter"/>
    <property type="match status" value="1"/>
</dbReference>
<evidence type="ECO:0000256" key="1">
    <source>
        <dbReference type="ARBA" id="ARBA00004651"/>
    </source>
</evidence>
<comment type="similarity">
    <text evidence="2">Belongs to the major facilitator superfamily. EmrB family.</text>
</comment>
<evidence type="ECO:0000256" key="8">
    <source>
        <dbReference type="SAM" id="Phobius"/>
    </source>
</evidence>
<feature type="transmembrane region" description="Helical" evidence="8">
    <location>
        <begin position="200"/>
        <end position="219"/>
    </location>
</feature>
<keyword evidence="5 8" id="KW-0812">Transmembrane</keyword>
<dbReference type="RefSeq" id="WP_090940535.1">
    <property type="nucleotide sequence ID" value="NZ_FOTS01000038.1"/>
</dbReference>
<feature type="transmembrane region" description="Helical" evidence="8">
    <location>
        <begin position="51"/>
        <end position="69"/>
    </location>
</feature>
<protein>
    <submittedName>
        <fullName evidence="10">Drug resistance transporter, EmrB/QacA subfamily</fullName>
    </submittedName>
</protein>
<feature type="transmembrane region" description="Helical" evidence="8">
    <location>
        <begin position="169"/>
        <end position="188"/>
    </location>
</feature>
<dbReference type="GO" id="GO:0005886">
    <property type="term" value="C:plasma membrane"/>
    <property type="evidence" value="ECO:0007669"/>
    <property type="project" value="UniProtKB-SubCell"/>
</dbReference>
<feature type="transmembrane region" description="Helical" evidence="8">
    <location>
        <begin position="304"/>
        <end position="325"/>
    </location>
</feature>
<dbReference type="InterPro" id="IPR036259">
    <property type="entry name" value="MFS_trans_sf"/>
</dbReference>
<feature type="transmembrane region" description="Helical" evidence="8">
    <location>
        <begin position="269"/>
        <end position="292"/>
    </location>
</feature>
<feature type="domain" description="Major facilitator superfamily (MFS) profile" evidence="9">
    <location>
        <begin position="15"/>
        <end position="471"/>
    </location>
</feature>
<dbReference type="FunFam" id="1.20.1720.10:FF:000021">
    <property type="entry name" value="Drug resistance transporter, EmrB/QacA subfamily"/>
    <property type="match status" value="1"/>
</dbReference>
<dbReference type="PROSITE" id="PS50850">
    <property type="entry name" value="MFS"/>
    <property type="match status" value="1"/>
</dbReference>
<dbReference type="PANTHER" id="PTHR42718:SF9">
    <property type="entry name" value="MAJOR FACILITATOR SUPERFAMILY MULTIDRUG TRANSPORTER MFSC"/>
    <property type="match status" value="1"/>
</dbReference>
<dbReference type="InterPro" id="IPR004638">
    <property type="entry name" value="EmrB-like"/>
</dbReference>
<evidence type="ECO:0000313" key="10">
    <source>
        <dbReference type="EMBL" id="SFM07451.1"/>
    </source>
</evidence>
<feature type="transmembrane region" description="Helical" evidence="8">
    <location>
        <begin position="143"/>
        <end position="163"/>
    </location>
</feature>
<dbReference type="STRING" id="1123291.SAMN04490355_103831"/>
<proteinExistence type="inferred from homology"/>
<evidence type="ECO:0000256" key="2">
    <source>
        <dbReference type="ARBA" id="ARBA00008537"/>
    </source>
</evidence>
<feature type="transmembrane region" description="Helical" evidence="8">
    <location>
        <begin position="332"/>
        <end position="350"/>
    </location>
</feature>
<dbReference type="PRINTS" id="PR01036">
    <property type="entry name" value="TCRTETB"/>
</dbReference>
<dbReference type="PANTHER" id="PTHR42718">
    <property type="entry name" value="MAJOR FACILITATOR SUPERFAMILY MULTIDRUG TRANSPORTER MFSC"/>
    <property type="match status" value="1"/>
</dbReference>
<dbReference type="InterPro" id="IPR011701">
    <property type="entry name" value="MFS"/>
</dbReference>
<accession>A0A1I4MVX6</accession>
<evidence type="ECO:0000256" key="4">
    <source>
        <dbReference type="ARBA" id="ARBA00022475"/>
    </source>
</evidence>
<dbReference type="CDD" id="cd17321">
    <property type="entry name" value="MFS_MMR_MDR_like"/>
    <property type="match status" value="1"/>
</dbReference>
<keyword evidence="7 8" id="KW-0472">Membrane</keyword>
<evidence type="ECO:0000256" key="5">
    <source>
        <dbReference type="ARBA" id="ARBA00022692"/>
    </source>
</evidence>
<keyword evidence="11" id="KW-1185">Reference proteome</keyword>
<keyword evidence="6 8" id="KW-1133">Transmembrane helix</keyword>
<sequence>MQDKLKNLPYYRWLIFIVTVLGTFMAVLDSSIVNVALPLIAVSFGVELTNVQWVVTAYLLVISSLLPLFGKIGDMYGRRKIYLLGFAIFTMGSLLCSLSSTIWYLVVSRVLQGAGASMLMSNAPAIISVTFPGTERGRVLGMNGTVVALAAMAGPSLGGILVGLFNWKWIFYINLPIGVLAYLLGYYILPFEKKYASGTFDFKGAVLFALGMTGLLVVLSEGHEWGWNSLITVGIGVISLLLLSSFIWFEGRIKEPMIDLSLFKRWPFLAGNASGLLSFMAMFSNNMLMPFYLHSVLSLTPTQIGLAITPFPLLMAIAAPLSGYLSERVSPVLLTSSGLGILMLGLFYLADLDAYSTIWHVAVGQGIMGIGNGMFQSPNNNSVLSSVPVSKVGLASGISALMRNVGMVSGTAVAVSVFESKRQQVLAETLILNQDAYMGAFLSAYHLALMIGACFAGIGFIISLSRKGHVHLRVVK</sequence>
<comment type="subcellular location">
    <subcellularLocation>
        <location evidence="1">Cell membrane</location>
        <topology evidence="1">Multi-pass membrane protein</topology>
    </subcellularLocation>
</comment>
<feature type="transmembrane region" description="Helical" evidence="8">
    <location>
        <begin position="12"/>
        <end position="45"/>
    </location>
</feature>
<keyword evidence="3" id="KW-0813">Transport</keyword>
<feature type="transmembrane region" description="Helical" evidence="8">
    <location>
        <begin position="110"/>
        <end position="131"/>
    </location>
</feature>
<gene>
    <name evidence="10" type="ORF">SAMN04490355_103831</name>
</gene>
<evidence type="ECO:0000256" key="7">
    <source>
        <dbReference type="ARBA" id="ARBA00023136"/>
    </source>
</evidence>
<evidence type="ECO:0000256" key="3">
    <source>
        <dbReference type="ARBA" id="ARBA00022448"/>
    </source>
</evidence>
<dbReference type="InterPro" id="IPR020846">
    <property type="entry name" value="MFS_dom"/>
</dbReference>
<dbReference type="AlphaFoldDB" id="A0A1I4MVX6"/>
<evidence type="ECO:0000313" key="11">
    <source>
        <dbReference type="Proteomes" id="UP000199520"/>
    </source>
</evidence>
<feature type="transmembrane region" description="Helical" evidence="8">
    <location>
        <begin position="81"/>
        <end position="104"/>
    </location>
</feature>
<dbReference type="EMBL" id="FOTS01000038">
    <property type="protein sequence ID" value="SFM07451.1"/>
    <property type="molecule type" value="Genomic_DNA"/>
</dbReference>
<reference evidence="11" key="1">
    <citation type="submission" date="2016-10" db="EMBL/GenBank/DDBJ databases">
        <authorList>
            <person name="Varghese N."/>
            <person name="Submissions S."/>
        </authorList>
    </citation>
    <scope>NUCLEOTIDE SEQUENCE [LARGE SCALE GENOMIC DNA]</scope>
    <source>
        <strain evidence="11">DSM 13327</strain>
    </source>
</reference>
<dbReference type="OrthoDB" id="102502at2"/>
<dbReference type="NCBIfam" id="TIGR00711">
    <property type="entry name" value="efflux_EmrB"/>
    <property type="match status" value="1"/>
</dbReference>
<dbReference type="Pfam" id="PF07690">
    <property type="entry name" value="MFS_1"/>
    <property type="match status" value="1"/>
</dbReference>
<keyword evidence="4" id="KW-1003">Cell membrane</keyword>
<dbReference type="Gene3D" id="1.20.1250.20">
    <property type="entry name" value="MFS general substrate transporter like domains"/>
    <property type="match status" value="1"/>
</dbReference>